<accession>A0A2V1CXP3</accession>
<dbReference type="EMBL" id="KZ806488">
    <property type="protein sequence ID" value="PVH90264.1"/>
    <property type="molecule type" value="Genomic_DNA"/>
</dbReference>
<dbReference type="Proteomes" id="UP000244855">
    <property type="component" value="Unassembled WGS sequence"/>
</dbReference>
<sequence>FSRMTKRSFWRLFHTAWARALTLRNIKSGFAGTGIHPFNLPKVLDSLQKKTPSPISSDNELWKKKTPGSVRGVRRLAKEIRKEQASLGAKTEKLLRASEKIITENEILKHDNKGLRTALVEEKKRRKRGKVMGLFDKERPGEAQFFSPAKVAAMRERAKEIEAQTQQKKALAEEKRLERARRAMEKEEKTRIAREKKEQRN</sequence>
<evidence type="ECO:0000313" key="3">
    <source>
        <dbReference type="Proteomes" id="UP000244855"/>
    </source>
</evidence>
<name>A0A2V1CXP3_9PLEO</name>
<protein>
    <submittedName>
        <fullName evidence="2">Uncharacterized protein</fullName>
    </submittedName>
</protein>
<feature type="non-terminal residue" evidence="2">
    <location>
        <position position="1"/>
    </location>
</feature>
<dbReference type="OrthoDB" id="3795213at2759"/>
<reference evidence="2 3" key="1">
    <citation type="journal article" date="2018" name="Sci. Rep.">
        <title>Comparative genomics provides insights into the lifestyle and reveals functional heterogeneity of dark septate endophytic fungi.</title>
        <authorList>
            <person name="Knapp D.G."/>
            <person name="Nemeth J.B."/>
            <person name="Barry K."/>
            <person name="Hainaut M."/>
            <person name="Henrissat B."/>
            <person name="Johnson J."/>
            <person name="Kuo A."/>
            <person name="Lim J.H.P."/>
            <person name="Lipzen A."/>
            <person name="Nolan M."/>
            <person name="Ohm R.A."/>
            <person name="Tamas L."/>
            <person name="Grigoriev I.V."/>
            <person name="Spatafora J.W."/>
            <person name="Nagy L.G."/>
            <person name="Kovacs G.M."/>
        </authorList>
    </citation>
    <scope>NUCLEOTIDE SEQUENCE [LARGE SCALE GENOMIC DNA]</scope>
    <source>
        <strain evidence="2 3">DSE2036</strain>
    </source>
</reference>
<evidence type="ECO:0000313" key="2">
    <source>
        <dbReference type="EMBL" id="PVH90264.1"/>
    </source>
</evidence>
<keyword evidence="3" id="KW-1185">Reference proteome</keyword>
<dbReference type="AlphaFoldDB" id="A0A2V1CXP3"/>
<organism evidence="2 3">
    <name type="scientific">Periconia macrospinosa</name>
    <dbReference type="NCBI Taxonomy" id="97972"/>
    <lineage>
        <taxon>Eukaryota</taxon>
        <taxon>Fungi</taxon>
        <taxon>Dikarya</taxon>
        <taxon>Ascomycota</taxon>
        <taxon>Pezizomycotina</taxon>
        <taxon>Dothideomycetes</taxon>
        <taxon>Pleosporomycetidae</taxon>
        <taxon>Pleosporales</taxon>
        <taxon>Massarineae</taxon>
        <taxon>Periconiaceae</taxon>
        <taxon>Periconia</taxon>
    </lineage>
</organism>
<feature type="non-terminal residue" evidence="2">
    <location>
        <position position="201"/>
    </location>
</feature>
<evidence type="ECO:0000256" key="1">
    <source>
        <dbReference type="SAM" id="MobiDB-lite"/>
    </source>
</evidence>
<proteinExistence type="predicted"/>
<gene>
    <name evidence="2" type="ORF">DM02DRAFT_469161</name>
</gene>
<feature type="region of interest" description="Disordered" evidence="1">
    <location>
        <begin position="181"/>
        <end position="201"/>
    </location>
</feature>